<dbReference type="InterPro" id="IPR005117">
    <property type="entry name" value="NiRdtase/SiRdtase_haem-b_fer"/>
</dbReference>
<dbReference type="HOGENOM" id="CLU_072599_0_1_10"/>
<evidence type="ECO:0000256" key="2">
    <source>
        <dbReference type="ARBA" id="ARBA00022617"/>
    </source>
</evidence>
<dbReference type="InterPro" id="IPR051329">
    <property type="entry name" value="NIR_SIR_4Fe-4S"/>
</dbReference>
<dbReference type="Pfam" id="PF03460">
    <property type="entry name" value="NIR_SIR_ferr"/>
    <property type="match status" value="1"/>
</dbReference>
<dbReference type="GO" id="GO:0046872">
    <property type="term" value="F:metal ion binding"/>
    <property type="evidence" value="ECO:0007669"/>
    <property type="project" value="UniProtKB-KW"/>
</dbReference>
<evidence type="ECO:0000313" key="9">
    <source>
        <dbReference type="Proteomes" id="UP000002709"/>
    </source>
</evidence>
<dbReference type="PANTHER" id="PTHR32439">
    <property type="entry name" value="FERREDOXIN--NITRITE REDUCTASE, CHLOROPLASTIC"/>
    <property type="match status" value="1"/>
</dbReference>
<dbReference type="PRINTS" id="PR00397">
    <property type="entry name" value="SIROHAEM"/>
</dbReference>
<feature type="domain" description="4Fe-4S ferredoxin-type" evidence="7">
    <location>
        <begin position="195"/>
        <end position="224"/>
    </location>
</feature>
<protein>
    <submittedName>
        <fullName evidence="8">Sulfite reductase, beta subunit</fullName>
    </submittedName>
</protein>
<reference evidence="9" key="1">
    <citation type="submission" date="2005-08" db="EMBL/GenBank/DDBJ databases">
        <title>Complete sequence of Pelodictyon luteolum DSM 273.</title>
        <authorList>
            <consortium name="US DOE Joint Genome Institute"/>
            <person name="Copeland A."/>
            <person name="Lucas S."/>
            <person name="Lapidus A."/>
            <person name="Barry K."/>
            <person name="Detter J.C."/>
            <person name="Glavina T."/>
            <person name="Hammon N."/>
            <person name="Israni S."/>
            <person name="Pitluck S."/>
            <person name="Bryant D."/>
            <person name="Schmutz J."/>
            <person name="Larimer F."/>
            <person name="Land M."/>
            <person name="Kyrpides N."/>
            <person name="Ivanova N."/>
            <person name="Richardson P."/>
        </authorList>
    </citation>
    <scope>NUCLEOTIDE SEQUENCE [LARGE SCALE GENOMIC DNA]</scope>
    <source>
        <strain evidence="9">DSM 273 / BCRC 81028 / 2530</strain>
    </source>
</reference>
<dbReference type="GO" id="GO:0051539">
    <property type="term" value="F:4 iron, 4 sulfur cluster binding"/>
    <property type="evidence" value="ECO:0007669"/>
    <property type="project" value="UniProtKB-KW"/>
</dbReference>
<dbReference type="Pfam" id="PF00037">
    <property type="entry name" value="Fer4"/>
    <property type="match status" value="1"/>
</dbReference>
<dbReference type="PROSITE" id="PS51379">
    <property type="entry name" value="4FE4S_FER_2"/>
    <property type="match status" value="2"/>
</dbReference>
<keyword evidence="6" id="KW-0411">Iron-sulfur</keyword>
<name>Q3B2L5_CHLL3</name>
<keyword evidence="2" id="KW-0349">Heme</keyword>
<dbReference type="Gene3D" id="3.30.413.10">
    <property type="entry name" value="Sulfite Reductase Hemoprotein, domain 1"/>
    <property type="match status" value="1"/>
</dbReference>
<evidence type="ECO:0000256" key="3">
    <source>
        <dbReference type="ARBA" id="ARBA00022723"/>
    </source>
</evidence>
<dbReference type="GO" id="GO:0020037">
    <property type="term" value="F:heme binding"/>
    <property type="evidence" value="ECO:0007669"/>
    <property type="project" value="InterPro"/>
</dbReference>
<evidence type="ECO:0000256" key="5">
    <source>
        <dbReference type="ARBA" id="ARBA00023004"/>
    </source>
</evidence>
<dbReference type="SUPFAM" id="SSF56014">
    <property type="entry name" value="Nitrite and sulphite reductase 4Fe-4S domain-like"/>
    <property type="match status" value="1"/>
</dbReference>
<evidence type="ECO:0000256" key="4">
    <source>
        <dbReference type="ARBA" id="ARBA00023002"/>
    </source>
</evidence>
<evidence type="ECO:0000259" key="7">
    <source>
        <dbReference type="PROSITE" id="PS51379"/>
    </source>
</evidence>
<dbReference type="PROSITE" id="PS00365">
    <property type="entry name" value="NIR_SIR"/>
    <property type="match status" value="1"/>
</dbReference>
<dbReference type="AlphaFoldDB" id="Q3B2L5"/>
<dbReference type="InterPro" id="IPR017896">
    <property type="entry name" value="4Fe4S_Fe-S-bd"/>
</dbReference>
<keyword evidence="3" id="KW-0479">Metal-binding</keyword>
<evidence type="ECO:0000256" key="1">
    <source>
        <dbReference type="ARBA" id="ARBA00022485"/>
    </source>
</evidence>
<dbReference type="Proteomes" id="UP000002709">
    <property type="component" value="Chromosome"/>
</dbReference>
<dbReference type="SUPFAM" id="SSF55124">
    <property type="entry name" value="Nitrite/Sulfite reductase N-terminal domain-like"/>
    <property type="match status" value="1"/>
</dbReference>
<dbReference type="EMBL" id="CP000096">
    <property type="protein sequence ID" value="ABB24416.1"/>
    <property type="molecule type" value="Genomic_DNA"/>
</dbReference>
<sequence length="319" mass="33812">MKSSVEETAIESRTGIMKQLQPGVFVMRLKSVAGDLDSRQLAAVAAVAEKYGSGSIHLTTRQGIEIHDVRRKDLEPAFLELQGSGVELGACGSRVRGIVACPGSTCCRLGVIDTKALGERLDAEFFGAEAPSKFKIGITGCASNCAKANENDVGIRGVVEPEWIGPQCNDCGKCLSYCPVDAISRSGRAARDDQFTYSVDEKRCIGCGLCASKCTSGGWAVRRSGFSILIGGTMGRKPRFADPLVWMAADADEVIRLVGRVLEFYRKYGWAKERFGATIERVGLAHARFVILGEVSIPPAGEGVPEAGSASGLRGGSAA</sequence>
<dbReference type="KEGG" id="plt:Plut_1562"/>
<dbReference type="SUPFAM" id="SSF54862">
    <property type="entry name" value="4Fe-4S ferredoxins"/>
    <property type="match status" value="1"/>
</dbReference>
<dbReference type="GO" id="GO:0016491">
    <property type="term" value="F:oxidoreductase activity"/>
    <property type="evidence" value="ECO:0007669"/>
    <property type="project" value="UniProtKB-KW"/>
</dbReference>
<dbReference type="InterPro" id="IPR006067">
    <property type="entry name" value="NO2/SO3_Rdtase_4Fe4S_dom"/>
</dbReference>
<keyword evidence="9" id="KW-1185">Reference proteome</keyword>
<dbReference type="InterPro" id="IPR006066">
    <property type="entry name" value="NO2/SO3_Rdtase_FeS/sirohaem_BS"/>
</dbReference>
<feature type="domain" description="4Fe-4S ferredoxin-type" evidence="7">
    <location>
        <begin position="159"/>
        <end position="188"/>
    </location>
</feature>
<keyword evidence="1" id="KW-0004">4Fe-4S</keyword>
<dbReference type="STRING" id="319225.Plut_1562"/>
<dbReference type="InterPro" id="IPR045854">
    <property type="entry name" value="NO2/SO3_Rdtase_4Fe4S_sf"/>
</dbReference>
<evidence type="ECO:0000256" key="6">
    <source>
        <dbReference type="ARBA" id="ARBA00023014"/>
    </source>
</evidence>
<keyword evidence="4" id="KW-0560">Oxidoreductase</keyword>
<dbReference type="eggNOG" id="COG2221">
    <property type="taxonomic scope" value="Bacteria"/>
</dbReference>
<dbReference type="Pfam" id="PF01077">
    <property type="entry name" value="NIR_SIR"/>
    <property type="match status" value="1"/>
</dbReference>
<dbReference type="InterPro" id="IPR017900">
    <property type="entry name" value="4Fe4S_Fe_S_CS"/>
</dbReference>
<accession>Q3B2L5</accession>
<evidence type="ECO:0000313" key="8">
    <source>
        <dbReference type="EMBL" id="ABB24416.1"/>
    </source>
</evidence>
<dbReference type="PROSITE" id="PS00198">
    <property type="entry name" value="4FE4S_FER_1"/>
    <property type="match status" value="1"/>
</dbReference>
<dbReference type="RefSeq" id="WP_011358288.1">
    <property type="nucleotide sequence ID" value="NC_007512.1"/>
</dbReference>
<dbReference type="OrthoDB" id="9803707at2"/>
<gene>
    <name evidence="8" type="ordered locus">Plut_1562</name>
</gene>
<keyword evidence="5" id="KW-0408">Iron</keyword>
<proteinExistence type="predicted"/>
<dbReference type="PANTHER" id="PTHR32439:SF9">
    <property type="entry name" value="BLR3264 PROTEIN"/>
    <property type="match status" value="1"/>
</dbReference>
<organism evidence="8 9">
    <name type="scientific">Chlorobium luteolum (strain DSM 273 / BCRC 81028 / 2530)</name>
    <name type="common">Pelodictyon luteolum</name>
    <dbReference type="NCBI Taxonomy" id="319225"/>
    <lineage>
        <taxon>Bacteria</taxon>
        <taxon>Pseudomonadati</taxon>
        <taxon>Chlorobiota</taxon>
        <taxon>Chlorobiia</taxon>
        <taxon>Chlorobiales</taxon>
        <taxon>Chlorobiaceae</taxon>
        <taxon>Chlorobium/Pelodictyon group</taxon>
        <taxon>Pelodictyon</taxon>
    </lineage>
</organism>
<dbReference type="Gene3D" id="3.30.70.20">
    <property type="match status" value="1"/>
</dbReference>
<dbReference type="InterPro" id="IPR036136">
    <property type="entry name" value="Nit/Sulf_reduc_fer-like_dom_sf"/>
</dbReference>
<dbReference type="Gene3D" id="3.90.480.10">
    <property type="entry name" value="Sulfite Reductase Hemoprotein,Domain 2"/>
    <property type="match status" value="1"/>
</dbReference>